<feature type="domain" description="FAD-binding" evidence="4">
    <location>
        <begin position="5"/>
        <end position="340"/>
    </location>
</feature>
<dbReference type="PANTHER" id="PTHR43004:SF19">
    <property type="entry name" value="BINDING MONOOXYGENASE, PUTATIVE (JCVI)-RELATED"/>
    <property type="match status" value="1"/>
</dbReference>
<dbReference type="InterPro" id="IPR002938">
    <property type="entry name" value="FAD-bd"/>
</dbReference>
<protein>
    <submittedName>
        <fullName evidence="5">Pentachlorophenol monooxygenase</fullName>
    </submittedName>
</protein>
<dbReference type="PRINTS" id="PR00420">
    <property type="entry name" value="RNGMNOXGNASE"/>
</dbReference>
<sequence>MMNPQILIVGAGPTGLVMAYNLARHNIPFRIIDRSDGPGKASRAMAILPRTLEFYQQFGFADEVIDRGIKMEDVYVRVKNKIKAKVHLGSLGEGLSPFPFVLTFPQDDHERFLLEKLKNLGIEVEWKTELLSLSEHGEGVKTLLKAQQEETAYFKYICGCDGAHSTVRKQMNIEFKGEKYKQHFYVMDVHGSGEVMKDQKISISFSNEEFLICMPVRSKGTYRMIGIIPSAFGDQNDVKAENIHAFLHRTFGAQVEGINWFSTYHIHHRVASRFRQGRIFLSGDAAHIHSPAGGQGMNTGIGDAINLSWKLAAILQHKAALSILDTYEEERLPFAELLVNTTDRAFKRMVARDKTSQFFRKHIFPPVLSFLFRFPYPRHKAFTILSQIRIKYRNSDLSSGQGTSVQSGDRLPYVEGNFESLQSLNWQIHVYGTAAEKLKKSMQEKDFSLHEFSWNPYLKKAGLQKDALYVIRPDGYIGFISSEQRMDLLHQYLHTHKILPFTNEY</sequence>
<organism evidence="5 6">
    <name type="scientific">Priestia megaterium</name>
    <name type="common">Bacillus megaterium</name>
    <dbReference type="NCBI Taxonomy" id="1404"/>
    <lineage>
        <taxon>Bacteria</taxon>
        <taxon>Bacillati</taxon>
        <taxon>Bacillota</taxon>
        <taxon>Bacilli</taxon>
        <taxon>Bacillales</taxon>
        <taxon>Bacillaceae</taxon>
        <taxon>Priestia</taxon>
    </lineage>
</organism>
<dbReference type="Proteomes" id="UP000256519">
    <property type="component" value="Unassembled WGS sequence"/>
</dbReference>
<reference evidence="5 6" key="1">
    <citation type="journal article" date="2018" name="Appl. Environ. Microbiol.">
        <title>Antimicrobial susceptibility testing and tentative epidemiological cut-off values of five Bacillus species relevant for use as animal feed additives or for plant protection.</title>
        <authorList>
            <person name="Agerso Y."/>
            <person name="Stuer-Lauridsen B."/>
            <person name="Bjerre K."/>
            <person name="Jensen M.G."/>
            <person name="Johansen E."/>
            <person name="Bennedsen M."/>
            <person name="Brockmann E."/>
            <person name="Nielsen B."/>
        </authorList>
    </citation>
    <scope>NUCLEOTIDE SEQUENCE [LARGE SCALE GENOMIC DNA]</scope>
    <source>
        <strain evidence="5 6">CHCC20162</strain>
    </source>
</reference>
<keyword evidence="2" id="KW-0285">Flavoprotein</keyword>
<dbReference type="Gene3D" id="3.50.50.60">
    <property type="entry name" value="FAD/NAD(P)-binding domain"/>
    <property type="match status" value="1"/>
</dbReference>
<dbReference type="Pfam" id="PF01494">
    <property type="entry name" value="FAD_binding_3"/>
    <property type="match status" value="1"/>
</dbReference>
<dbReference type="InterPro" id="IPR036188">
    <property type="entry name" value="FAD/NAD-bd_sf"/>
</dbReference>
<evidence type="ECO:0000313" key="6">
    <source>
        <dbReference type="Proteomes" id="UP000256519"/>
    </source>
</evidence>
<comment type="cofactor">
    <cofactor evidence="1">
        <name>FAD</name>
        <dbReference type="ChEBI" id="CHEBI:57692"/>
    </cofactor>
</comment>
<dbReference type="Gene3D" id="3.30.70.2450">
    <property type="match status" value="1"/>
</dbReference>
<dbReference type="InterPro" id="IPR050641">
    <property type="entry name" value="RIFMO-like"/>
</dbReference>
<evidence type="ECO:0000259" key="4">
    <source>
        <dbReference type="Pfam" id="PF01494"/>
    </source>
</evidence>
<accession>A0A3D8X7I9</accession>
<dbReference type="GO" id="GO:0071949">
    <property type="term" value="F:FAD binding"/>
    <property type="evidence" value="ECO:0007669"/>
    <property type="project" value="InterPro"/>
</dbReference>
<evidence type="ECO:0000256" key="1">
    <source>
        <dbReference type="ARBA" id="ARBA00001974"/>
    </source>
</evidence>
<keyword evidence="5" id="KW-0503">Monooxygenase</keyword>
<dbReference type="GO" id="GO:0016709">
    <property type="term" value="F:oxidoreductase activity, acting on paired donors, with incorporation or reduction of molecular oxygen, NAD(P)H as one donor, and incorporation of one atom of oxygen"/>
    <property type="evidence" value="ECO:0007669"/>
    <property type="project" value="UniProtKB-ARBA"/>
</dbReference>
<comment type="caution">
    <text evidence="5">The sequence shown here is derived from an EMBL/GenBank/DDBJ whole genome shotgun (WGS) entry which is preliminary data.</text>
</comment>
<gene>
    <name evidence="5" type="ORF">C3744_01785</name>
</gene>
<proteinExistence type="predicted"/>
<name>A0A3D8X7I9_PRIMG</name>
<evidence type="ECO:0000313" key="5">
    <source>
        <dbReference type="EMBL" id="RDZ17658.1"/>
    </source>
</evidence>
<dbReference type="AlphaFoldDB" id="A0A3D8X7I9"/>
<dbReference type="PANTHER" id="PTHR43004">
    <property type="entry name" value="TRK SYSTEM POTASSIUM UPTAKE PROTEIN"/>
    <property type="match status" value="1"/>
</dbReference>
<evidence type="ECO:0000256" key="3">
    <source>
        <dbReference type="ARBA" id="ARBA00022827"/>
    </source>
</evidence>
<keyword evidence="3" id="KW-0274">FAD</keyword>
<keyword evidence="5" id="KW-0560">Oxidoreductase</keyword>
<evidence type="ECO:0000256" key="2">
    <source>
        <dbReference type="ARBA" id="ARBA00022630"/>
    </source>
</evidence>
<dbReference type="SUPFAM" id="SSF51905">
    <property type="entry name" value="FAD/NAD(P)-binding domain"/>
    <property type="match status" value="1"/>
</dbReference>
<dbReference type="EMBL" id="PQWM01000006">
    <property type="protein sequence ID" value="RDZ17658.1"/>
    <property type="molecule type" value="Genomic_DNA"/>
</dbReference>